<sequence>MKHSVLSRLTAVLALAVIAVFMPACAFATDGEDETIPVEEEINYLEAEQEEFIAAAGKSAQPSKEKYGVPPSVTVAQAILESGWGKSKLAEEANNYFGMKCKDGVYGPFAVDCVKVATRECDKKGKCFDTKAWFRVYDSRADSFSDHGSWLASNARYAPAFDHTDDADAFIREVHKAGYATDPDYTDKIVGIMKEWDLYRFN</sequence>
<dbReference type="InterPro" id="IPR002901">
    <property type="entry name" value="MGlyc_endo_b_GlcNAc-like_dom"/>
</dbReference>
<evidence type="ECO:0000313" key="5">
    <source>
        <dbReference type="Proteomes" id="UP000000844"/>
    </source>
</evidence>
<keyword evidence="2" id="KW-0732">Signal</keyword>
<evidence type="ECO:0000313" key="4">
    <source>
        <dbReference type="EMBL" id="ADD41925.1"/>
    </source>
</evidence>
<organism evidence="4 5">
    <name type="scientific">Stackebrandtia nassauensis (strain DSM 44728 / CIP 108903 / NRRL B-16338 / NBRC 102104 / LLR-40K-21)</name>
    <dbReference type="NCBI Taxonomy" id="446470"/>
    <lineage>
        <taxon>Bacteria</taxon>
        <taxon>Bacillati</taxon>
        <taxon>Actinomycetota</taxon>
        <taxon>Actinomycetes</taxon>
        <taxon>Glycomycetales</taxon>
        <taxon>Glycomycetaceae</taxon>
        <taxon>Stackebrandtia</taxon>
    </lineage>
</organism>
<dbReference type="PRINTS" id="PR01002">
    <property type="entry name" value="FLGFLGJ"/>
</dbReference>
<evidence type="ECO:0000259" key="3">
    <source>
        <dbReference type="SMART" id="SM00047"/>
    </source>
</evidence>
<reference evidence="4 5" key="1">
    <citation type="journal article" date="2009" name="Stand. Genomic Sci.">
        <title>Complete genome sequence of Stackebrandtia nassauensis type strain (LLR-40K-21).</title>
        <authorList>
            <person name="Munk C."/>
            <person name="Lapidus A."/>
            <person name="Copeland A."/>
            <person name="Jando M."/>
            <person name="Mayilraj S."/>
            <person name="Glavina Del Rio T."/>
            <person name="Nolan M."/>
            <person name="Chen F."/>
            <person name="Lucas S."/>
            <person name="Tice H."/>
            <person name="Cheng J.F."/>
            <person name="Han C."/>
            <person name="Detter J.C."/>
            <person name="Bruce D."/>
            <person name="Goodwin L."/>
            <person name="Chain P."/>
            <person name="Pitluck S."/>
            <person name="Goker M."/>
            <person name="Ovchinikova G."/>
            <person name="Pati A."/>
            <person name="Ivanova N."/>
            <person name="Mavromatis K."/>
            <person name="Chen A."/>
            <person name="Palaniappan K."/>
            <person name="Land M."/>
            <person name="Hauser L."/>
            <person name="Chang Y.J."/>
            <person name="Jeffries C.D."/>
            <person name="Bristow J."/>
            <person name="Eisen J.A."/>
            <person name="Markowitz V."/>
            <person name="Hugenholtz P."/>
            <person name="Kyrpides N.C."/>
            <person name="Klenk H.P."/>
        </authorList>
    </citation>
    <scope>NUCLEOTIDE SEQUENCE [LARGE SCALE GENOMIC DNA]</scope>
    <source>
        <strain evidence="5">DSM 44728 / CIP 108903 / NRRL B-16338 / NBRC 102104 / LLR-40K-21</strain>
    </source>
</reference>
<dbReference type="Pfam" id="PF01832">
    <property type="entry name" value="Glucosaminidase"/>
    <property type="match status" value="1"/>
</dbReference>
<evidence type="ECO:0000256" key="2">
    <source>
        <dbReference type="SAM" id="SignalP"/>
    </source>
</evidence>
<feature type="chain" id="PRO_5003048574" evidence="2">
    <location>
        <begin position="29"/>
        <end position="202"/>
    </location>
</feature>
<dbReference type="Gene3D" id="1.10.530.10">
    <property type="match status" value="1"/>
</dbReference>
<keyword evidence="1" id="KW-0378">Hydrolase</keyword>
<dbReference type="PANTHER" id="PTHR33308:SF9">
    <property type="entry name" value="PEPTIDOGLYCAN HYDROLASE FLGJ"/>
    <property type="match status" value="1"/>
</dbReference>
<dbReference type="STRING" id="446470.Snas_2235"/>
<dbReference type="eggNOG" id="COG1705">
    <property type="taxonomic scope" value="Bacteria"/>
</dbReference>
<dbReference type="Proteomes" id="UP000000844">
    <property type="component" value="Chromosome"/>
</dbReference>
<keyword evidence="5" id="KW-1185">Reference proteome</keyword>
<dbReference type="SMART" id="SM00047">
    <property type="entry name" value="LYZ2"/>
    <property type="match status" value="1"/>
</dbReference>
<dbReference type="CAZy" id="GH73">
    <property type="family name" value="Glycoside Hydrolase Family 73"/>
</dbReference>
<feature type="domain" description="Mannosyl-glycoprotein endo-beta-N-acetylglucosamidase-like" evidence="3">
    <location>
        <begin position="41"/>
        <end position="202"/>
    </location>
</feature>
<dbReference type="RefSeq" id="WP_013017496.1">
    <property type="nucleotide sequence ID" value="NC_013947.1"/>
</dbReference>
<dbReference type="GO" id="GO:0071973">
    <property type="term" value="P:bacterial-type flagellum-dependent cell motility"/>
    <property type="evidence" value="ECO:0007669"/>
    <property type="project" value="TreeGrafter"/>
</dbReference>
<feature type="signal peptide" evidence="2">
    <location>
        <begin position="1"/>
        <end position="28"/>
    </location>
</feature>
<dbReference type="KEGG" id="sna:Snas_2235"/>
<dbReference type="GO" id="GO:0004040">
    <property type="term" value="F:amidase activity"/>
    <property type="evidence" value="ECO:0007669"/>
    <property type="project" value="InterPro"/>
</dbReference>
<evidence type="ECO:0000256" key="1">
    <source>
        <dbReference type="ARBA" id="ARBA00022801"/>
    </source>
</evidence>
<dbReference type="AlphaFoldDB" id="D3Q258"/>
<gene>
    <name evidence="4" type="ordered locus">Snas_2235</name>
</gene>
<accession>D3Q258</accession>
<protein>
    <submittedName>
        <fullName evidence="4">Mannosyl-glycoprotein endo-beta-N-acetylglucosamidase</fullName>
    </submittedName>
</protein>
<proteinExistence type="predicted"/>
<dbReference type="NCBIfam" id="NF038016">
    <property type="entry name" value="sporang_Gsm"/>
    <property type="match status" value="1"/>
</dbReference>
<dbReference type="InterPro" id="IPR051056">
    <property type="entry name" value="Glycosyl_Hydrolase_73"/>
</dbReference>
<dbReference type="HOGENOM" id="CLU_013771_0_0_11"/>
<dbReference type="EMBL" id="CP001778">
    <property type="protein sequence ID" value="ADD41925.1"/>
    <property type="molecule type" value="Genomic_DNA"/>
</dbReference>
<name>D3Q258_STANL</name>
<dbReference type="PANTHER" id="PTHR33308">
    <property type="entry name" value="PEPTIDOGLYCAN HYDROLASE FLGJ"/>
    <property type="match status" value="1"/>
</dbReference>